<dbReference type="InterPro" id="IPR035896">
    <property type="entry name" value="AN1-like_Znf"/>
</dbReference>
<gene>
    <name evidence="7" type="ORF">AAP_04494</name>
</gene>
<dbReference type="SUPFAM" id="SSF118310">
    <property type="entry name" value="AN1-like Zinc finger"/>
    <property type="match status" value="2"/>
</dbReference>
<keyword evidence="8" id="KW-1185">Reference proteome</keyword>
<evidence type="ECO:0000259" key="6">
    <source>
        <dbReference type="PROSITE" id="PS51039"/>
    </source>
</evidence>
<evidence type="ECO:0000256" key="5">
    <source>
        <dbReference type="SAM" id="MobiDB-lite"/>
    </source>
</evidence>
<evidence type="ECO:0000256" key="3">
    <source>
        <dbReference type="ARBA" id="ARBA00022833"/>
    </source>
</evidence>
<feature type="region of interest" description="Disordered" evidence="5">
    <location>
        <begin position="71"/>
        <end position="91"/>
    </location>
</feature>
<dbReference type="AlphaFoldDB" id="A0A167WLK8"/>
<dbReference type="OrthoDB" id="431929at2759"/>
<proteinExistence type="predicted"/>
<evidence type="ECO:0000256" key="4">
    <source>
        <dbReference type="PROSITE-ProRule" id="PRU00449"/>
    </source>
</evidence>
<dbReference type="Pfam" id="PF01428">
    <property type="entry name" value="zf-AN1"/>
    <property type="match status" value="2"/>
</dbReference>
<name>A0A167WLK8_9EURO</name>
<protein>
    <submittedName>
        <fullName evidence="7">Zinc finger protein</fullName>
    </submittedName>
</protein>
<dbReference type="Gene3D" id="4.10.1110.10">
    <property type="entry name" value="AN1-like Zinc finger"/>
    <property type="match status" value="2"/>
</dbReference>
<dbReference type="GO" id="GO:0008270">
    <property type="term" value="F:zinc ion binding"/>
    <property type="evidence" value="ECO:0007669"/>
    <property type="project" value="UniProtKB-KW"/>
</dbReference>
<evidence type="ECO:0000313" key="8">
    <source>
        <dbReference type="Proteomes" id="UP000242877"/>
    </source>
</evidence>
<dbReference type="VEuPathDB" id="FungiDB:AAP_04494"/>
<dbReference type="PANTHER" id="PTHR14677:SF40">
    <property type="entry name" value="CDC48-ASSOCIATED UBIQUITIN-LIKE_ZINC FINGER PROTEIN 1"/>
    <property type="match status" value="1"/>
</dbReference>
<keyword evidence="2 4" id="KW-0863">Zinc-finger</keyword>
<organism evidence="7 8">
    <name type="scientific">Ascosphaera apis ARSEF 7405</name>
    <dbReference type="NCBI Taxonomy" id="392613"/>
    <lineage>
        <taxon>Eukaryota</taxon>
        <taxon>Fungi</taxon>
        <taxon>Dikarya</taxon>
        <taxon>Ascomycota</taxon>
        <taxon>Pezizomycotina</taxon>
        <taxon>Eurotiomycetes</taxon>
        <taxon>Eurotiomycetidae</taxon>
        <taxon>Onygenales</taxon>
        <taxon>Ascosphaeraceae</taxon>
        <taxon>Ascosphaera</taxon>
    </lineage>
</organism>
<evidence type="ECO:0000313" key="7">
    <source>
        <dbReference type="EMBL" id="KZZ89009.1"/>
    </source>
</evidence>
<evidence type="ECO:0000256" key="1">
    <source>
        <dbReference type="ARBA" id="ARBA00022723"/>
    </source>
</evidence>
<dbReference type="EMBL" id="AZGZ01000022">
    <property type="protein sequence ID" value="KZZ89009.1"/>
    <property type="molecule type" value="Genomic_DNA"/>
</dbReference>
<dbReference type="GO" id="GO:0005737">
    <property type="term" value="C:cytoplasm"/>
    <property type="evidence" value="ECO:0007669"/>
    <property type="project" value="TreeGrafter"/>
</dbReference>
<evidence type="ECO:0000256" key="2">
    <source>
        <dbReference type="ARBA" id="ARBA00022771"/>
    </source>
</evidence>
<sequence>MPTPDPQQHQSFSQLPDHDLESIGRNCEFEYCRQLDFLPFRCESCSGTFCLDHRTETAHHCPHAGEWAKTRHQRELGTPSASGSSAASTPPVVKPTVYNSEQCSHPSCKSLIHTLQTGVHCPNCNRDYCLKHRLKEDHDCANLVPIGARPASITAQAQAEKAKSAFARLRAWGKEKSAAITPKPKPSSTAQKVAALNTLKRTAKGDAKVSPEKRIYVHVEASSDTTSAKYPKGEFYFDKNWSCGKVLDDAGEEVTSAEYE</sequence>
<dbReference type="PANTHER" id="PTHR14677">
    <property type="entry name" value="ARSENITE INDUCUBLE RNA ASSOCIATED PROTEIN AIP-1-RELATED"/>
    <property type="match status" value="1"/>
</dbReference>
<feature type="domain" description="AN1-type" evidence="6">
    <location>
        <begin position="97"/>
        <end position="148"/>
    </location>
</feature>
<accession>A0A167WLK8</accession>
<keyword evidence="1" id="KW-0479">Metal-binding</keyword>
<comment type="caution">
    <text evidence="7">The sequence shown here is derived from an EMBL/GenBank/DDBJ whole genome shotgun (WGS) entry which is preliminary data.</text>
</comment>
<dbReference type="SMART" id="SM00154">
    <property type="entry name" value="ZnF_AN1"/>
    <property type="match status" value="2"/>
</dbReference>
<dbReference type="InterPro" id="IPR000058">
    <property type="entry name" value="Znf_AN1"/>
</dbReference>
<dbReference type="Proteomes" id="UP000242877">
    <property type="component" value="Unassembled WGS sequence"/>
</dbReference>
<reference evidence="7 8" key="1">
    <citation type="journal article" date="2016" name="Genome Biol. Evol.">
        <title>Divergent and convergent evolution of fungal pathogenicity.</title>
        <authorList>
            <person name="Shang Y."/>
            <person name="Xiao G."/>
            <person name="Zheng P."/>
            <person name="Cen K."/>
            <person name="Zhan S."/>
            <person name="Wang C."/>
        </authorList>
    </citation>
    <scope>NUCLEOTIDE SEQUENCE [LARGE SCALE GENOMIC DNA]</scope>
    <source>
        <strain evidence="7 8">ARSEF 7405</strain>
    </source>
</reference>
<feature type="compositionally biased region" description="Low complexity" evidence="5">
    <location>
        <begin position="77"/>
        <end position="91"/>
    </location>
</feature>
<feature type="domain" description="AN1-type" evidence="6">
    <location>
        <begin position="21"/>
        <end position="69"/>
    </location>
</feature>
<dbReference type="PROSITE" id="PS51039">
    <property type="entry name" value="ZF_AN1"/>
    <property type="match status" value="2"/>
</dbReference>
<keyword evidence="3" id="KW-0862">Zinc</keyword>